<reference evidence="2" key="1">
    <citation type="submission" date="2020-04" db="EMBL/GenBank/DDBJ databases">
        <authorList>
            <person name="Chiriac C."/>
            <person name="Salcher M."/>
            <person name="Ghai R."/>
            <person name="Kavagutti S V."/>
        </authorList>
    </citation>
    <scope>NUCLEOTIDE SEQUENCE</scope>
</reference>
<evidence type="ECO:0000313" key="2">
    <source>
        <dbReference type="EMBL" id="CAB4162447.1"/>
    </source>
</evidence>
<dbReference type="EMBL" id="LR796287">
    <property type="protein sequence ID" value="CAB4134544.1"/>
    <property type="molecule type" value="Genomic_DNA"/>
</dbReference>
<organism evidence="2">
    <name type="scientific">uncultured Caudovirales phage</name>
    <dbReference type="NCBI Taxonomy" id="2100421"/>
    <lineage>
        <taxon>Viruses</taxon>
        <taxon>Duplodnaviria</taxon>
        <taxon>Heunggongvirae</taxon>
        <taxon>Uroviricota</taxon>
        <taxon>Caudoviricetes</taxon>
        <taxon>Peduoviridae</taxon>
        <taxon>Maltschvirus</taxon>
        <taxon>Maltschvirus maltsch</taxon>
    </lineage>
</organism>
<evidence type="ECO:0000313" key="1">
    <source>
        <dbReference type="EMBL" id="CAB4134544.1"/>
    </source>
</evidence>
<proteinExistence type="predicted"/>
<accession>A0A6J5NTY3</accession>
<name>A0A6J5NTY3_9CAUD</name>
<protein>
    <submittedName>
        <fullName evidence="2">Uncharacterized protein</fullName>
    </submittedName>
</protein>
<gene>
    <name evidence="1" type="ORF">UFOVP279_17</name>
    <name evidence="2" type="ORF">UFOVP781_46</name>
</gene>
<sequence length="106" mass="11488">MVAVQTSSTIQRGTDWDFSFSLQEDGPCSTYSDLTNWFVGVTLKTAAGVALTTPSIVRPTPETVALRLTNTQTALLSAQFGAVLTINVQRPDGWDIRLIEARVTIS</sequence>
<dbReference type="EMBL" id="LR796731">
    <property type="protein sequence ID" value="CAB4162447.1"/>
    <property type="molecule type" value="Genomic_DNA"/>
</dbReference>